<sequence>MHAYERPEKGEITDKDNMRNEHGTFGVVNQDIVEDCNILVPRRRSRNMMDSPKDIDINTDHCEKDHILNKFFDSSDVFEHRSHVSCYRGKSNSLPAIFHSHAWKSLMDRKSIPFQFNKFDDRCSESSIGINKGTSDDSASEMEDVILDFESIRSSDADTDENNSKMFCNCLPRLGMGGKMCAVVLFFFVIFCIIRMVLIN</sequence>
<evidence type="ECO:0000313" key="4">
    <source>
        <dbReference type="Proteomes" id="UP000683360"/>
    </source>
</evidence>
<protein>
    <submittedName>
        <fullName evidence="3">Uncharacterized protein</fullName>
    </submittedName>
</protein>
<gene>
    <name evidence="3" type="ORF">MEDL_43070</name>
</gene>
<dbReference type="AlphaFoldDB" id="A0A8S3T9I7"/>
<feature type="transmembrane region" description="Helical" evidence="2">
    <location>
        <begin position="181"/>
        <end position="199"/>
    </location>
</feature>
<organism evidence="3 4">
    <name type="scientific">Mytilus edulis</name>
    <name type="common">Blue mussel</name>
    <dbReference type="NCBI Taxonomy" id="6550"/>
    <lineage>
        <taxon>Eukaryota</taxon>
        <taxon>Metazoa</taxon>
        <taxon>Spiralia</taxon>
        <taxon>Lophotrochozoa</taxon>
        <taxon>Mollusca</taxon>
        <taxon>Bivalvia</taxon>
        <taxon>Autobranchia</taxon>
        <taxon>Pteriomorphia</taxon>
        <taxon>Mytilida</taxon>
        <taxon>Mytiloidea</taxon>
        <taxon>Mytilidae</taxon>
        <taxon>Mytilinae</taxon>
        <taxon>Mytilus</taxon>
    </lineage>
</organism>
<evidence type="ECO:0000256" key="1">
    <source>
        <dbReference type="SAM" id="MobiDB-lite"/>
    </source>
</evidence>
<keyword evidence="2" id="KW-0812">Transmembrane</keyword>
<evidence type="ECO:0000313" key="3">
    <source>
        <dbReference type="EMBL" id="CAG2230193.1"/>
    </source>
</evidence>
<accession>A0A8S3T9I7</accession>
<keyword evidence="2" id="KW-1133">Transmembrane helix</keyword>
<dbReference type="Proteomes" id="UP000683360">
    <property type="component" value="Unassembled WGS sequence"/>
</dbReference>
<comment type="caution">
    <text evidence="3">The sequence shown here is derived from an EMBL/GenBank/DDBJ whole genome shotgun (WGS) entry which is preliminary data.</text>
</comment>
<dbReference type="EMBL" id="CAJPWZ010002054">
    <property type="protein sequence ID" value="CAG2230193.1"/>
    <property type="molecule type" value="Genomic_DNA"/>
</dbReference>
<proteinExistence type="predicted"/>
<name>A0A8S3T9I7_MYTED</name>
<feature type="region of interest" description="Disordered" evidence="1">
    <location>
        <begin position="1"/>
        <end position="21"/>
    </location>
</feature>
<dbReference type="OrthoDB" id="10414063at2759"/>
<reference evidence="3" key="1">
    <citation type="submission" date="2021-03" db="EMBL/GenBank/DDBJ databases">
        <authorList>
            <person name="Bekaert M."/>
        </authorList>
    </citation>
    <scope>NUCLEOTIDE SEQUENCE</scope>
</reference>
<keyword evidence="4" id="KW-1185">Reference proteome</keyword>
<keyword evidence="2" id="KW-0472">Membrane</keyword>
<evidence type="ECO:0000256" key="2">
    <source>
        <dbReference type="SAM" id="Phobius"/>
    </source>
</evidence>